<accession>A0A7X6DNT1</accession>
<dbReference type="PIRSF" id="PIRSF000705">
    <property type="entry name" value="DNK"/>
    <property type="match status" value="1"/>
</dbReference>
<feature type="domain" description="Deoxynucleoside kinase" evidence="3">
    <location>
        <begin position="7"/>
        <end position="199"/>
    </location>
</feature>
<sequence length="211" mass="25070">MGSNRLIVIEGAIGVGKTTLAQLLAQELKADLLLEKAEENPFLPQFYDDPEKWAFQTQLFFLLSRARQLEELVQQSLYAETTITDYFFPKDRIFAYMNLREEELVLYEQIYKILNPHIPKPDLVIFLQAHTDALIDRIQQRGRPYEKEIRPEYLRALNDAYNRFFFHYDESPLLVVETSDIDFVRNRTDLTDLVTQVKQMRRGKEYYHPTR</sequence>
<dbReference type="GO" id="GO:0005524">
    <property type="term" value="F:ATP binding"/>
    <property type="evidence" value="ECO:0007669"/>
    <property type="project" value="UniProtKB-KW"/>
</dbReference>
<dbReference type="SUPFAM" id="SSF52540">
    <property type="entry name" value="P-loop containing nucleoside triphosphate hydrolases"/>
    <property type="match status" value="1"/>
</dbReference>
<dbReference type="InterPro" id="IPR002624">
    <property type="entry name" value="DCK/DGK"/>
</dbReference>
<reference evidence="4 5" key="1">
    <citation type="journal article" date="2020" name="Nature">
        <title>Bacterial chemolithoautotrophy via manganese oxidation.</title>
        <authorList>
            <person name="Yu H."/>
            <person name="Leadbetter J.R."/>
        </authorList>
    </citation>
    <scope>NUCLEOTIDE SEQUENCE [LARGE SCALE GENOMIC DNA]</scope>
    <source>
        <strain evidence="4 5">Mn-1</strain>
    </source>
</reference>
<organism evidence="4 5">
    <name type="scientific">Candidatus Manganitrophus noduliformans</name>
    <dbReference type="NCBI Taxonomy" id="2606439"/>
    <lineage>
        <taxon>Bacteria</taxon>
        <taxon>Pseudomonadati</taxon>
        <taxon>Nitrospirota</taxon>
        <taxon>Nitrospiria</taxon>
        <taxon>Candidatus Troglogloeales</taxon>
        <taxon>Candidatus Manganitrophaceae</taxon>
        <taxon>Candidatus Manganitrophus</taxon>
    </lineage>
</organism>
<keyword evidence="2" id="KW-0547">Nucleotide-binding</keyword>
<dbReference type="InterPro" id="IPR031314">
    <property type="entry name" value="DNK_dom"/>
</dbReference>
<dbReference type="Pfam" id="PF01712">
    <property type="entry name" value="dNK"/>
    <property type="match status" value="1"/>
</dbReference>
<dbReference type="Gene3D" id="3.40.50.300">
    <property type="entry name" value="P-loop containing nucleotide triphosphate hydrolases"/>
    <property type="match status" value="1"/>
</dbReference>
<feature type="binding site" evidence="2">
    <location>
        <begin position="11"/>
        <end position="19"/>
    </location>
    <ligand>
        <name>ATP</name>
        <dbReference type="ChEBI" id="CHEBI:30616"/>
    </ligand>
</feature>
<dbReference type="AlphaFoldDB" id="A0A7X6DNT1"/>
<protein>
    <submittedName>
        <fullName evidence="4">Deoxynucleoside kinase</fullName>
    </submittedName>
</protein>
<keyword evidence="4" id="KW-0808">Transferase</keyword>
<dbReference type="InterPro" id="IPR027417">
    <property type="entry name" value="P-loop_NTPase"/>
</dbReference>
<evidence type="ECO:0000259" key="3">
    <source>
        <dbReference type="Pfam" id="PF01712"/>
    </source>
</evidence>
<feature type="active site" description="Proton acceptor" evidence="1">
    <location>
        <position position="80"/>
    </location>
</feature>
<dbReference type="InterPro" id="IPR050566">
    <property type="entry name" value="Deoxyribonucleoside_kinase"/>
</dbReference>
<proteinExistence type="predicted"/>
<comment type="caution">
    <text evidence="4">The sequence shown here is derived from an EMBL/GenBank/DDBJ whole genome shotgun (WGS) entry which is preliminary data.</text>
</comment>
<keyword evidence="5" id="KW-1185">Reference proteome</keyword>
<keyword evidence="2" id="KW-0067">ATP-binding</keyword>
<dbReference type="RefSeq" id="WP_168058767.1">
    <property type="nucleotide sequence ID" value="NZ_VTOW01000001.1"/>
</dbReference>
<dbReference type="PANTHER" id="PTHR10513">
    <property type="entry name" value="DEOXYNUCLEOSIDE KINASE"/>
    <property type="match status" value="1"/>
</dbReference>
<evidence type="ECO:0000256" key="2">
    <source>
        <dbReference type="PIRSR" id="PIRSR000705-3"/>
    </source>
</evidence>
<dbReference type="CDD" id="cd01673">
    <property type="entry name" value="dNK"/>
    <property type="match status" value="1"/>
</dbReference>
<keyword evidence="4" id="KW-0418">Kinase</keyword>
<name>A0A7X6DNT1_9BACT</name>
<evidence type="ECO:0000313" key="4">
    <source>
        <dbReference type="EMBL" id="NKE70522.1"/>
    </source>
</evidence>
<dbReference type="GO" id="GO:0005737">
    <property type="term" value="C:cytoplasm"/>
    <property type="evidence" value="ECO:0007669"/>
    <property type="project" value="TreeGrafter"/>
</dbReference>
<dbReference type="EMBL" id="VTOW01000001">
    <property type="protein sequence ID" value="NKE70522.1"/>
    <property type="molecule type" value="Genomic_DNA"/>
</dbReference>
<gene>
    <name evidence="4" type="ORF">MNODULE_07190</name>
</gene>
<evidence type="ECO:0000256" key="1">
    <source>
        <dbReference type="PIRSR" id="PIRSR000705-1"/>
    </source>
</evidence>
<dbReference type="Proteomes" id="UP000534783">
    <property type="component" value="Unassembled WGS sequence"/>
</dbReference>
<dbReference type="GO" id="GO:0019136">
    <property type="term" value="F:deoxynucleoside kinase activity"/>
    <property type="evidence" value="ECO:0007669"/>
    <property type="project" value="InterPro"/>
</dbReference>
<evidence type="ECO:0000313" key="5">
    <source>
        <dbReference type="Proteomes" id="UP000534783"/>
    </source>
</evidence>
<feature type="binding site" evidence="2">
    <location>
        <begin position="137"/>
        <end position="141"/>
    </location>
    <ligand>
        <name>ATP</name>
        <dbReference type="ChEBI" id="CHEBI:30616"/>
    </ligand>
</feature>
<dbReference type="PANTHER" id="PTHR10513:SF46">
    <property type="entry name" value="DEOXYGUANOSINE KINASE"/>
    <property type="match status" value="1"/>
</dbReference>